<name>A0A9D4J9K3_DREPO</name>
<dbReference type="Proteomes" id="UP000828390">
    <property type="component" value="Unassembled WGS sequence"/>
</dbReference>
<proteinExistence type="predicted"/>
<protein>
    <submittedName>
        <fullName evidence="1">Uncharacterized protein</fullName>
    </submittedName>
</protein>
<accession>A0A9D4J9K3</accession>
<sequence length="220" mass="25349">MELTNLKSIRSNEAEFIERSTKALENIVPCFADSHVACSKQSTVCQHHLVHYGKNSVEHLPYGQHLSLSKDDQTTLIDAIMNTFNTETLRSVKELYSTNQCEIMHSTIFNYAPKFTCWTRNFSGLCHSATHSRTLDRGPASLILARAIGINVKKNSQMYMNLNRIDQKSQYHSRRKKSQAYKQSRYFLRKRVSNRPLLQESLYSCEPSTSSQDHSYGIKY</sequence>
<organism evidence="1 2">
    <name type="scientific">Dreissena polymorpha</name>
    <name type="common">Zebra mussel</name>
    <name type="synonym">Mytilus polymorpha</name>
    <dbReference type="NCBI Taxonomy" id="45954"/>
    <lineage>
        <taxon>Eukaryota</taxon>
        <taxon>Metazoa</taxon>
        <taxon>Spiralia</taxon>
        <taxon>Lophotrochozoa</taxon>
        <taxon>Mollusca</taxon>
        <taxon>Bivalvia</taxon>
        <taxon>Autobranchia</taxon>
        <taxon>Heteroconchia</taxon>
        <taxon>Euheterodonta</taxon>
        <taxon>Imparidentia</taxon>
        <taxon>Neoheterodontei</taxon>
        <taxon>Myida</taxon>
        <taxon>Dreissenoidea</taxon>
        <taxon>Dreissenidae</taxon>
        <taxon>Dreissena</taxon>
    </lineage>
</organism>
<evidence type="ECO:0000313" key="2">
    <source>
        <dbReference type="Proteomes" id="UP000828390"/>
    </source>
</evidence>
<keyword evidence="2" id="KW-1185">Reference proteome</keyword>
<reference evidence="1" key="2">
    <citation type="submission" date="2020-11" db="EMBL/GenBank/DDBJ databases">
        <authorList>
            <person name="McCartney M.A."/>
            <person name="Auch B."/>
            <person name="Kono T."/>
            <person name="Mallez S."/>
            <person name="Becker A."/>
            <person name="Gohl D.M."/>
            <person name="Silverstein K.A.T."/>
            <person name="Koren S."/>
            <person name="Bechman K.B."/>
            <person name="Herman A."/>
            <person name="Abrahante J.E."/>
            <person name="Garbe J."/>
        </authorList>
    </citation>
    <scope>NUCLEOTIDE SEQUENCE</scope>
    <source>
        <strain evidence="1">Duluth1</strain>
        <tissue evidence="1">Whole animal</tissue>
    </source>
</reference>
<dbReference type="AlphaFoldDB" id="A0A9D4J9K3"/>
<evidence type="ECO:0000313" key="1">
    <source>
        <dbReference type="EMBL" id="KAH3801274.1"/>
    </source>
</evidence>
<reference evidence="1" key="1">
    <citation type="journal article" date="2019" name="bioRxiv">
        <title>The Genome of the Zebra Mussel, Dreissena polymorpha: A Resource for Invasive Species Research.</title>
        <authorList>
            <person name="McCartney M.A."/>
            <person name="Auch B."/>
            <person name="Kono T."/>
            <person name="Mallez S."/>
            <person name="Zhang Y."/>
            <person name="Obille A."/>
            <person name="Becker A."/>
            <person name="Abrahante J.E."/>
            <person name="Garbe J."/>
            <person name="Badalamenti J.P."/>
            <person name="Herman A."/>
            <person name="Mangelson H."/>
            <person name="Liachko I."/>
            <person name="Sullivan S."/>
            <person name="Sone E.D."/>
            <person name="Koren S."/>
            <person name="Silverstein K.A.T."/>
            <person name="Beckman K.B."/>
            <person name="Gohl D.M."/>
        </authorList>
    </citation>
    <scope>NUCLEOTIDE SEQUENCE</scope>
    <source>
        <strain evidence="1">Duluth1</strain>
        <tissue evidence="1">Whole animal</tissue>
    </source>
</reference>
<dbReference type="EMBL" id="JAIWYP010000007">
    <property type="protein sequence ID" value="KAH3801274.1"/>
    <property type="molecule type" value="Genomic_DNA"/>
</dbReference>
<gene>
    <name evidence="1" type="ORF">DPMN_154922</name>
</gene>
<comment type="caution">
    <text evidence="1">The sequence shown here is derived from an EMBL/GenBank/DDBJ whole genome shotgun (WGS) entry which is preliminary data.</text>
</comment>